<dbReference type="PANTHER" id="PTHR47473:SF1">
    <property type="entry name" value="METHYLTRANSFERASE DOMAIN-CONTAINING PROTEIN"/>
    <property type="match status" value="1"/>
</dbReference>
<dbReference type="OrthoDB" id="9791837at2"/>
<dbReference type="AlphaFoldDB" id="A0A517LXH8"/>
<dbReference type="KEGG" id="ruv:EC9_15010"/>
<keyword evidence="2" id="KW-0808">Transferase</keyword>
<dbReference type="GO" id="GO:0043770">
    <property type="term" value="F:demethylmenaquinone methyltransferase activity"/>
    <property type="evidence" value="ECO:0007669"/>
    <property type="project" value="UniProtKB-EC"/>
</dbReference>
<evidence type="ECO:0000313" key="3">
    <source>
        <dbReference type="Proteomes" id="UP000319557"/>
    </source>
</evidence>
<dbReference type="Gene3D" id="3.40.50.150">
    <property type="entry name" value="Vaccinia Virus protein VP39"/>
    <property type="match status" value="1"/>
</dbReference>
<dbReference type="CDD" id="cd02440">
    <property type="entry name" value="AdoMet_MTases"/>
    <property type="match status" value="1"/>
</dbReference>
<gene>
    <name evidence="2" type="primary">ubiE_2</name>
    <name evidence="2" type="ORF">EC9_15010</name>
</gene>
<evidence type="ECO:0000313" key="2">
    <source>
        <dbReference type="EMBL" id="QDS87323.1"/>
    </source>
</evidence>
<keyword evidence="2" id="KW-0489">Methyltransferase</keyword>
<protein>
    <submittedName>
        <fullName evidence="2">Demethylmenaquinone methyltransferase</fullName>
        <ecNumber evidence="2">2.1.1.163</ecNumber>
    </submittedName>
</protein>
<dbReference type="EC" id="2.1.1.163" evidence="2"/>
<accession>A0A517LXH8</accession>
<sequence length="276" mass="31098">MRLLNDLKTLIQLALPIRGNTHQQRLENFYGKQADNYDVFRKRLLHGREQLWQSITIPDGGRWVDFGGGTGANVENIADQLERLERLEIVDLSSSLLQVANQRIADRNWQNVVTHCCDVTTFTPDAEIDIVTFSYSLTMIPDWFAAVENALRILKPGGTIGVVDFYVSRKYPADEHRRHGGLTRTFWPAWFAKDNVFLSPDHLPFLNAKFEAAELHEGRAGLPFVPFATVPFYRFVGTKPLAANAIGSQGDAIQAGRTDPRYESGRPNCRPAKTCP</sequence>
<dbReference type="SUPFAM" id="SSF53335">
    <property type="entry name" value="S-adenosyl-L-methionine-dependent methyltransferases"/>
    <property type="match status" value="1"/>
</dbReference>
<keyword evidence="3" id="KW-1185">Reference proteome</keyword>
<dbReference type="InterPro" id="IPR029063">
    <property type="entry name" value="SAM-dependent_MTases_sf"/>
</dbReference>
<feature type="region of interest" description="Disordered" evidence="1">
    <location>
        <begin position="252"/>
        <end position="276"/>
    </location>
</feature>
<dbReference type="EMBL" id="CP036261">
    <property type="protein sequence ID" value="QDS87323.1"/>
    <property type="molecule type" value="Genomic_DNA"/>
</dbReference>
<dbReference type="Proteomes" id="UP000319557">
    <property type="component" value="Chromosome"/>
</dbReference>
<dbReference type="RefSeq" id="WP_145343613.1">
    <property type="nucleotide sequence ID" value="NZ_CP036261.1"/>
</dbReference>
<evidence type="ECO:0000256" key="1">
    <source>
        <dbReference type="SAM" id="MobiDB-lite"/>
    </source>
</evidence>
<dbReference type="GO" id="GO:0032259">
    <property type="term" value="P:methylation"/>
    <property type="evidence" value="ECO:0007669"/>
    <property type="project" value="UniProtKB-KW"/>
</dbReference>
<dbReference type="Pfam" id="PF01209">
    <property type="entry name" value="Ubie_methyltran"/>
    <property type="match status" value="1"/>
</dbReference>
<proteinExistence type="predicted"/>
<organism evidence="2 3">
    <name type="scientific">Rosistilla ulvae</name>
    <dbReference type="NCBI Taxonomy" id="1930277"/>
    <lineage>
        <taxon>Bacteria</taxon>
        <taxon>Pseudomonadati</taxon>
        <taxon>Planctomycetota</taxon>
        <taxon>Planctomycetia</taxon>
        <taxon>Pirellulales</taxon>
        <taxon>Pirellulaceae</taxon>
        <taxon>Rosistilla</taxon>
    </lineage>
</organism>
<name>A0A517LXH8_9BACT</name>
<reference evidence="2 3" key="1">
    <citation type="submission" date="2019-02" db="EMBL/GenBank/DDBJ databases">
        <title>Deep-cultivation of Planctomycetes and their phenomic and genomic characterization uncovers novel biology.</title>
        <authorList>
            <person name="Wiegand S."/>
            <person name="Jogler M."/>
            <person name="Boedeker C."/>
            <person name="Pinto D."/>
            <person name="Vollmers J."/>
            <person name="Rivas-Marin E."/>
            <person name="Kohn T."/>
            <person name="Peeters S.H."/>
            <person name="Heuer A."/>
            <person name="Rast P."/>
            <person name="Oberbeckmann S."/>
            <person name="Bunk B."/>
            <person name="Jeske O."/>
            <person name="Meyerdierks A."/>
            <person name="Storesund J.E."/>
            <person name="Kallscheuer N."/>
            <person name="Luecker S."/>
            <person name="Lage O.M."/>
            <person name="Pohl T."/>
            <person name="Merkel B.J."/>
            <person name="Hornburger P."/>
            <person name="Mueller R.-W."/>
            <person name="Bruemmer F."/>
            <person name="Labrenz M."/>
            <person name="Spormann A.M."/>
            <person name="Op den Camp H."/>
            <person name="Overmann J."/>
            <person name="Amann R."/>
            <person name="Jetten M.S.M."/>
            <person name="Mascher T."/>
            <person name="Medema M.H."/>
            <person name="Devos D.P."/>
            <person name="Kaster A.-K."/>
            <person name="Ovreas L."/>
            <person name="Rohde M."/>
            <person name="Galperin M.Y."/>
            <person name="Jogler C."/>
        </authorList>
    </citation>
    <scope>NUCLEOTIDE SEQUENCE [LARGE SCALE GENOMIC DNA]</scope>
    <source>
        <strain evidence="2 3">EC9</strain>
    </source>
</reference>
<dbReference type="PANTHER" id="PTHR47473">
    <property type="entry name" value="BTA1P"/>
    <property type="match status" value="1"/>
</dbReference>